<keyword evidence="1" id="KW-0472">Membrane</keyword>
<keyword evidence="1" id="KW-1133">Transmembrane helix</keyword>
<accession>A0AAE5U9Z7</accession>
<evidence type="ECO:0000256" key="1">
    <source>
        <dbReference type="SAM" id="Phobius"/>
    </source>
</evidence>
<keyword evidence="1" id="KW-0812">Transmembrane</keyword>
<gene>
    <name evidence="3" type="ORF">CN497_23300</name>
</gene>
<comment type="caution">
    <text evidence="3">The sequence shown here is derived from an EMBL/GenBank/DDBJ whole genome shotgun (WGS) entry which is preliminary data.</text>
</comment>
<dbReference type="Pfam" id="PF18741">
    <property type="entry name" value="MTES_1575"/>
    <property type="match status" value="1"/>
</dbReference>
<feature type="transmembrane region" description="Helical" evidence="1">
    <location>
        <begin position="6"/>
        <end position="24"/>
    </location>
</feature>
<name>A0AAE5U9Z7_PRIMG</name>
<dbReference type="Proteomes" id="UP000220341">
    <property type="component" value="Unassembled WGS sequence"/>
</dbReference>
<dbReference type="Gene3D" id="3.40.960.10">
    <property type="entry name" value="VSR Endonuclease"/>
    <property type="match status" value="1"/>
</dbReference>
<reference evidence="3 4" key="1">
    <citation type="submission" date="2017-09" db="EMBL/GenBank/DDBJ databases">
        <title>Large-scale bioinformatics analysis of Bacillus genomes uncovers conserved roles of natural products in bacterial physiology.</title>
        <authorList>
            <consortium name="Agbiome Team Llc"/>
            <person name="Bleich R.M."/>
            <person name="Kirk G.J."/>
            <person name="Santa Maria K.C."/>
            <person name="Allen S.E."/>
            <person name="Farag S."/>
            <person name="Shank E.A."/>
            <person name="Bowers A."/>
        </authorList>
    </citation>
    <scope>NUCLEOTIDE SEQUENCE [LARGE SCALE GENOMIC DNA]</scope>
    <source>
        <strain evidence="3 4">AFS003013</strain>
    </source>
</reference>
<sequence length="124" mass="14152">MITEHVLFFYMLGVGLLAFIFHEIDDRSKDVLPTEYSKLASPIERRLYNALVLNGYCVQAQVKCGPYRIDLVIGKLAIECDGKESHSFPSQKAHDRKKNAYLRKQGYKVMWISGNSIVNRMPGV</sequence>
<organism evidence="3 4">
    <name type="scientific">Priestia megaterium</name>
    <name type="common">Bacillus megaterium</name>
    <dbReference type="NCBI Taxonomy" id="1404"/>
    <lineage>
        <taxon>Bacteria</taxon>
        <taxon>Bacillati</taxon>
        <taxon>Bacillota</taxon>
        <taxon>Bacilli</taxon>
        <taxon>Bacillales</taxon>
        <taxon>Bacillaceae</taxon>
        <taxon>Priestia</taxon>
    </lineage>
</organism>
<dbReference type="SUPFAM" id="SSF52980">
    <property type="entry name" value="Restriction endonuclease-like"/>
    <property type="match status" value="1"/>
</dbReference>
<dbReference type="RefSeq" id="WP_098278837.1">
    <property type="nucleotide sequence ID" value="NZ_CATKQG010000011.1"/>
</dbReference>
<feature type="domain" description="Restriction endonuclease type II-like" evidence="2">
    <location>
        <begin position="44"/>
        <end position="115"/>
    </location>
</feature>
<evidence type="ECO:0000313" key="3">
    <source>
        <dbReference type="EMBL" id="PES31395.1"/>
    </source>
</evidence>
<dbReference type="InterPro" id="IPR011335">
    <property type="entry name" value="Restrct_endonuc-II-like"/>
</dbReference>
<dbReference type="AlphaFoldDB" id="A0AAE5U9Z7"/>
<protein>
    <recommendedName>
        <fullName evidence="2">Restriction endonuclease type II-like domain-containing protein</fullName>
    </recommendedName>
</protein>
<dbReference type="InterPro" id="IPR049468">
    <property type="entry name" value="Restrct_endonuc-II-like_dom"/>
</dbReference>
<dbReference type="EMBL" id="NTYW01000053">
    <property type="protein sequence ID" value="PES31395.1"/>
    <property type="molecule type" value="Genomic_DNA"/>
</dbReference>
<evidence type="ECO:0000313" key="4">
    <source>
        <dbReference type="Proteomes" id="UP000220341"/>
    </source>
</evidence>
<proteinExistence type="predicted"/>
<evidence type="ECO:0000259" key="2">
    <source>
        <dbReference type="Pfam" id="PF18741"/>
    </source>
</evidence>